<feature type="domain" description="Tyr recombinase" evidence="4">
    <location>
        <begin position="211"/>
        <end position="404"/>
    </location>
</feature>
<sequence length="411" mass="47141">MFKYSKDGVSVLTVQDTRRKKQSGLYPIKIQVVYNRVQRYYNTRKELSTEEWIALTDTKSKRLITIRSDIKNSFEKVEDAVRALVEEGNFSFDMLNVRLGKCLGDTLNSAFKAKIDSLVESGAIGNSITYSCSYKHLEKYAGTKITFDSITVDWLKKYEKAMLEESKSYTTISMYIRSIRVLFNEAKSVGIIKDAQYPFGKGKYEIPIGKGRKMALSLQQIKQIITYTDGVEATEHYRDLWFFSYLCNGININDMLKLKYSNIDGDEIHFYRSKTLHTSKEKKEIEALLTPEMKQIIERWGNPDKNSNNYVFPFLTGYETPIEQKKRVQDVTRRINKRLKAIGDTLGISGISTYTARHSFASVLKRSGANIAYISESLGHSDLKTTETYLASFEKEERIKNAAFLTNFGAD</sequence>
<dbReference type="GO" id="GO:0003677">
    <property type="term" value="F:DNA binding"/>
    <property type="evidence" value="ECO:0007669"/>
    <property type="project" value="UniProtKB-KW"/>
</dbReference>
<dbReference type="InterPro" id="IPR025269">
    <property type="entry name" value="SAM-like_dom"/>
</dbReference>
<proteinExistence type="inferred from homology"/>
<evidence type="ECO:0000259" key="4">
    <source>
        <dbReference type="PROSITE" id="PS51898"/>
    </source>
</evidence>
<dbReference type="InterPro" id="IPR013762">
    <property type="entry name" value="Integrase-like_cat_sf"/>
</dbReference>
<dbReference type="PROSITE" id="PS51898">
    <property type="entry name" value="TYR_RECOMBINASE"/>
    <property type="match status" value="1"/>
</dbReference>
<dbReference type="InterPro" id="IPR050090">
    <property type="entry name" value="Tyrosine_recombinase_XerCD"/>
</dbReference>
<evidence type="ECO:0000313" key="5">
    <source>
        <dbReference type="EMBL" id="KAA6344200.1"/>
    </source>
</evidence>
<dbReference type="Gene3D" id="1.10.150.130">
    <property type="match status" value="1"/>
</dbReference>
<dbReference type="SUPFAM" id="SSF56349">
    <property type="entry name" value="DNA breaking-rejoining enzymes"/>
    <property type="match status" value="1"/>
</dbReference>
<dbReference type="Pfam" id="PF00589">
    <property type="entry name" value="Phage_integrase"/>
    <property type="match status" value="1"/>
</dbReference>
<evidence type="ECO:0000256" key="1">
    <source>
        <dbReference type="ARBA" id="ARBA00008857"/>
    </source>
</evidence>
<comment type="caution">
    <text evidence="5">The sequence shown here is derived from an EMBL/GenBank/DDBJ whole genome shotgun (WGS) entry which is preliminary data.</text>
</comment>
<dbReference type="Pfam" id="PF17293">
    <property type="entry name" value="Arm-DNA-bind_5"/>
    <property type="match status" value="1"/>
</dbReference>
<name>A0A5J4SFX5_9ZZZZ</name>
<keyword evidence="2" id="KW-0238">DNA-binding</keyword>
<gene>
    <name evidence="5" type="ORF">EZS27_008171</name>
</gene>
<protein>
    <submittedName>
        <fullName evidence="5">Tyrosine recombinase XerD</fullName>
    </submittedName>
</protein>
<dbReference type="InterPro" id="IPR010998">
    <property type="entry name" value="Integrase_recombinase_N"/>
</dbReference>
<evidence type="ECO:0000256" key="3">
    <source>
        <dbReference type="ARBA" id="ARBA00023172"/>
    </source>
</evidence>
<reference evidence="5" key="1">
    <citation type="submission" date="2019-03" db="EMBL/GenBank/DDBJ databases">
        <title>Single cell metagenomics reveals metabolic interactions within the superorganism composed of flagellate Streblomastix strix and complex community of Bacteroidetes bacteria on its surface.</title>
        <authorList>
            <person name="Treitli S.C."/>
            <person name="Kolisko M."/>
            <person name="Husnik F."/>
            <person name="Keeling P."/>
            <person name="Hampl V."/>
        </authorList>
    </citation>
    <scope>NUCLEOTIDE SEQUENCE</scope>
    <source>
        <strain evidence="5">STM</strain>
    </source>
</reference>
<accession>A0A5J4SFX5</accession>
<dbReference type="Pfam" id="PF13102">
    <property type="entry name" value="Phage_int_SAM_5"/>
    <property type="match status" value="1"/>
</dbReference>
<dbReference type="InterPro" id="IPR002104">
    <property type="entry name" value="Integrase_catalytic"/>
</dbReference>
<dbReference type="GO" id="GO:0006310">
    <property type="term" value="P:DNA recombination"/>
    <property type="evidence" value="ECO:0007669"/>
    <property type="project" value="UniProtKB-KW"/>
</dbReference>
<evidence type="ECO:0000256" key="2">
    <source>
        <dbReference type="ARBA" id="ARBA00023125"/>
    </source>
</evidence>
<dbReference type="InterPro" id="IPR035386">
    <property type="entry name" value="Arm-DNA-bind_5"/>
</dbReference>
<dbReference type="EMBL" id="SNRY01000230">
    <property type="protein sequence ID" value="KAA6344200.1"/>
    <property type="molecule type" value="Genomic_DNA"/>
</dbReference>
<organism evidence="5">
    <name type="scientific">termite gut metagenome</name>
    <dbReference type="NCBI Taxonomy" id="433724"/>
    <lineage>
        <taxon>unclassified sequences</taxon>
        <taxon>metagenomes</taxon>
        <taxon>organismal metagenomes</taxon>
    </lineage>
</organism>
<dbReference type="PANTHER" id="PTHR30349">
    <property type="entry name" value="PHAGE INTEGRASE-RELATED"/>
    <property type="match status" value="1"/>
</dbReference>
<dbReference type="InterPro" id="IPR011010">
    <property type="entry name" value="DNA_brk_join_enz"/>
</dbReference>
<dbReference type="PANTHER" id="PTHR30349:SF64">
    <property type="entry name" value="PROPHAGE INTEGRASE INTD-RELATED"/>
    <property type="match status" value="1"/>
</dbReference>
<dbReference type="Gene3D" id="1.10.443.10">
    <property type="entry name" value="Intergrase catalytic core"/>
    <property type="match status" value="1"/>
</dbReference>
<dbReference type="GO" id="GO:0015074">
    <property type="term" value="P:DNA integration"/>
    <property type="evidence" value="ECO:0007669"/>
    <property type="project" value="InterPro"/>
</dbReference>
<keyword evidence="3" id="KW-0233">DNA recombination</keyword>
<dbReference type="AlphaFoldDB" id="A0A5J4SFX5"/>
<comment type="similarity">
    <text evidence="1">Belongs to the 'phage' integrase family.</text>
</comment>